<keyword evidence="2" id="KW-0560">Oxidoreductase</keyword>
<dbReference type="Proteomes" id="UP000016930">
    <property type="component" value="Unassembled WGS sequence"/>
</dbReference>
<reference evidence="5 6" key="1">
    <citation type="journal article" date="2012" name="Proc. Natl. Acad. Sci. U.S.A.">
        <title>Comparative genomics of Ceriporiopsis subvermispora and Phanerochaete chrysosporium provide insight into selective ligninolysis.</title>
        <authorList>
            <person name="Fernandez-Fueyo E."/>
            <person name="Ruiz-Duenas F.J."/>
            <person name="Ferreira P."/>
            <person name="Floudas D."/>
            <person name="Hibbett D.S."/>
            <person name="Canessa P."/>
            <person name="Larrondo L.F."/>
            <person name="James T.Y."/>
            <person name="Seelenfreund D."/>
            <person name="Lobos S."/>
            <person name="Polanco R."/>
            <person name="Tello M."/>
            <person name="Honda Y."/>
            <person name="Watanabe T."/>
            <person name="Watanabe T."/>
            <person name="Ryu J.S."/>
            <person name="Kubicek C.P."/>
            <person name="Schmoll M."/>
            <person name="Gaskell J."/>
            <person name="Hammel K.E."/>
            <person name="St John F.J."/>
            <person name="Vanden Wymelenberg A."/>
            <person name="Sabat G."/>
            <person name="Splinter BonDurant S."/>
            <person name="Syed K."/>
            <person name="Yadav J.S."/>
            <person name="Doddapaneni H."/>
            <person name="Subramanian V."/>
            <person name="Lavin J.L."/>
            <person name="Oguiza J.A."/>
            <person name="Perez G."/>
            <person name="Pisabarro A.G."/>
            <person name="Ramirez L."/>
            <person name="Santoyo F."/>
            <person name="Master E."/>
            <person name="Coutinho P.M."/>
            <person name="Henrissat B."/>
            <person name="Lombard V."/>
            <person name="Magnuson J.K."/>
            <person name="Kuees U."/>
            <person name="Hori C."/>
            <person name="Igarashi K."/>
            <person name="Samejima M."/>
            <person name="Held B.W."/>
            <person name="Barry K.W."/>
            <person name="LaButti K.M."/>
            <person name="Lapidus A."/>
            <person name="Lindquist E.A."/>
            <person name="Lucas S.M."/>
            <person name="Riley R."/>
            <person name="Salamov A.A."/>
            <person name="Hoffmeister D."/>
            <person name="Schwenk D."/>
            <person name="Hadar Y."/>
            <person name="Yarden O."/>
            <person name="de Vries R.P."/>
            <person name="Wiebenga A."/>
            <person name="Stenlid J."/>
            <person name="Eastwood D."/>
            <person name="Grigoriev I.V."/>
            <person name="Berka R.M."/>
            <person name="Blanchette R.A."/>
            <person name="Kersten P."/>
            <person name="Martinez A.T."/>
            <person name="Vicuna R."/>
            <person name="Cullen D."/>
        </authorList>
    </citation>
    <scope>NUCLEOTIDE SEQUENCE [LARGE SCALE GENOMIC DNA]</scope>
    <source>
        <strain evidence="5 6">B</strain>
    </source>
</reference>
<keyword evidence="6" id="KW-1185">Reference proteome</keyword>
<evidence type="ECO:0000256" key="3">
    <source>
        <dbReference type="ARBA" id="ARBA00035112"/>
    </source>
</evidence>
<protein>
    <submittedName>
        <fullName evidence="5">Uncharacterized protein</fullName>
    </submittedName>
</protein>
<evidence type="ECO:0000256" key="4">
    <source>
        <dbReference type="SAM" id="Phobius"/>
    </source>
</evidence>
<keyword evidence="4" id="KW-1133">Transmembrane helix</keyword>
<dbReference type="AlphaFoldDB" id="M2QM20"/>
<evidence type="ECO:0000256" key="1">
    <source>
        <dbReference type="ARBA" id="ARBA00004685"/>
    </source>
</evidence>
<dbReference type="Pfam" id="PF11807">
    <property type="entry name" value="UstYa"/>
    <property type="match status" value="1"/>
</dbReference>
<dbReference type="GO" id="GO:0043386">
    <property type="term" value="P:mycotoxin biosynthetic process"/>
    <property type="evidence" value="ECO:0007669"/>
    <property type="project" value="InterPro"/>
</dbReference>
<name>M2QM20_CERS8</name>
<sequence length="190" mass="21756">MERRRDTYAFIGAILLLAGAVLLNIRCIAIALKDNSIENFRSYSYAAESDFPSSLIPYDEHPYNARLTIEDTRHYGPTDDEEWLTPFPKGGGYVRLGPDRRLFRVTMFHQLYCLNVIRKAIVDASWINDEDRDLTTFCFNYIHQLSLCAASTRLEPVKQLTSGIGVNGLGMEHTCRDWSLVYTSVEQHVK</sequence>
<dbReference type="OrthoDB" id="3687641at2759"/>
<dbReference type="GO" id="GO:0016491">
    <property type="term" value="F:oxidoreductase activity"/>
    <property type="evidence" value="ECO:0007669"/>
    <property type="project" value="UniProtKB-KW"/>
</dbReference>
<comment type="similarity">
    <text evidence="3">Belongs to the ustYa family.</text>
</comment>
<dbReference type="HOGENOM" id="CLU_042941_8_0_1"/>
<evidence type="ECO:0000313" key="5">
    <source>
        <dbReference type="EMBL" id="EMD38088.1"/>
    </source>
</evidence>
<dbReference type="InterPro" id="IPR021765">
    <property type="entry name" value="UstYa-like"/>
</dbReference>
<dbReference type="PANTHER" id="PTHR33365">
    <property type="entry name" value="YALI0B05434P"/>
    <property type="match status" value="1"/>
</dbReference>
<accession>M2QM20</accession>
<proteinExistence type="inferred from homology"/>
<keyword evidence="4" id="KW-0472">Membrane</keyword>
<organism evidence="5 6">
    <name type="scientific">Ceriporiopsis subvermispora (strain B)</name>
    <name type="common">White-rot fungus</name>
    <name type="synonym">Gelatoporia subvermispora</name>
    <dbReference type="NCBI Taxonomy" id="914234"/>
    <lineage>
        <taxon>Eukaryota</taxon>
        <taxon>Fungi</taxon>
        <taxon>Dikarya</taxon>
        <taxon>Basidiomycota</taxon>
        <taxon>Agaricomycotina</taxon>
        <taxon>Agaricomycetes</taxon>
        <taxon>Polyporales</taxon>
        <taxon>Gelatoporiaceae</taxon>
        <taxon>Gelatoporia</taxon>
    </lineage>
</organism>
<evidence type="ECO:0000256" key="2">
    <source>
        <dbReference type="ARBA" id="ARBA00023002"/>
    </source>
</evidence>
<keyword evidence="4" id="KW-0812">Transmembrane</keyword>
<dbReference type="PANTHER" id="PTHR33365:SF11">
    <property type="entry name" value="TAT PATHWAY SIGNAL SEQUENCE"/>
    <property type="match status" value="1"/>
</dbReference>
<gene>
    <name evidence="5" type="ORF">CERSUDRAFT_93608</name>
</gene>
<evidence type="ECO:0000313" key="6">
    <source>
        <dbReference type="Proteomes" id="UP000016930"/>
    </source>
</evidence>
<dbReference type="STRING" id="914234.M2QM20"/>
<comment type="pathway">
    <text evidence="1">Mycotoxin biosynthesis.</text>
</comment>
<dbReference type="EMBL" id="KB445795">
    <property type="protein sequence ID" value="EMD38088.1"/>
    <property type="molecule type" value="Genomic_DNA"/>
</dbReference>
<feature type="transmembrane region" description="Helical" evidence="4">
    <location>
        <begin position="7"/>
        <end position="32"/>
    </location>
</feature>